<dbReference type="EMBL" id="AUZZ01007394">
    <property type="protein sequence ID" value="EQD42656.1"/>
    <property type="molecule type" value="Genomic_DNA"/>
</dbReference>
<dbReference type="InterPro" id="IPR000182">
    <property type="entry name" value="GNAT_dom"/>
</dbReference>
<dbReference type="AlphaFoldDB" id="T0Z400"/>
<comment type="catalytic activity">
    <reaction evidence="5">
        <text>glycyl-tRNA(Gly) + acetyl-CoA = N-acetylglycyl-tRNA(Gly) + CoA + H(+)</text>
        <dbReference type="Rhea" id="RHEA:81867"/>
        <dbReference type="Rhea" id="RHEA-COMP:9683"/>
        <dbReference type="Rhea" id="RHEA-COMP:19766"/>
        <dbReference type="ChEBI" id="CHEBI:15378"/>
        <dbReference type="ChEBI" id="CHEBI:57287"/>
        <dbReference type="ChEBI" id="CHEBI:57288"/>
        <dbReference type="ChEBI" id="CHEBI:78522"/>
        <dbReference type="ChEBI" id="CHEBI:232036"/>
    </reaction>
</comment>
<reference evidence="7" key="1">
    <citation type="submission" date="2013-08" db="EMBL/GenBank/DDBJ databases">
        <authorList>
            <person name="Mendez C."/>
            <person name="Richter M."/>
            <person name="Ferrer M."/>
            <person name="Sanchez J."/>
        </authorList>
    </citation>
    <scope>NUCLEOTIDE SEQUENCE</scope>
</reference>
<keyword evidence="3 7" id="KW-0808">Transferase</keyword>
<evidence type="ECO:0000256" key="5">
    <source>
        <dbReference type="ARBA" id="ARBA00049880"/>
    </source>
</evidence>
<dbReference type="PANTHER" id="PTHR36449">
    <property type="entry name" value="ACETYLTRANSFERASE-RELATED"/>
    <property type="match status" value="1"/>
</dbReference>
<sequence length="168" mass="18515">MSEHVSIEKLRREHLLDSFDCGKEELNDFIKRRAWNNQQANSAQTYVLARDLVLSGYYSLAAGAVTHEAATERVKKGLARHPIPVILLARLAVDRTLQGRGVGPALLKDALLRSASAADTIGARAVLVHAKDDAAKGFYEHFDFEPSPSDPYHLLLIMKDVKRILGGS</sequence>
<name>T0Z400_9ZZZZ</name>
<accession>T0Z400</accession>
<proteinExistence type="predicted"/>
<feature type="domain" description="N-acetyltransferase" evidence="6">
    <location>
        <begin position="77"/>
        <end position="146"/>
    </location>
</feature>
<dbReference type="PANTHER" id="PTHR36449:SF1">
    <property type="entry name" value="ACETYLTRANSFERASE"/>
    <property type="match status" value="1"/>
</dbReference>
<protein>
    <submittedName>
        <fullName evidence="7">GCN5-related N-acetyltransferase</fullName>
    </submittedName>
</protein>
<dbReference type="Pfam" id="PF13508">
    <property type="entry name" value="Acetyltransf_7"/>
    <property type="match status" value="1"/>
</dbReference>
<keyword evidence="1" id="KW-0678">Repressor</keyword>
<evidence type="ECO:0000313" key="7">
    <source>
        <dbReference type="EMBL" id="EQD42656.1"/>
    </source>
</evidence>
<organism evidence="7">
    <name type="scientific">mine drainage metagenome</name>
    <dbReference type="NCBI Taxonomy" id="410659"/>
    <lineage>
        <taxon>unclassified sequences</taxon>
        <taxon>metagenomes</taxon>
        <taxon>ecological metagenomes</taxon>
    </lineage>
</organism>
<evidence type="ECO:0000256" key="1">
    <source>
        <dbReference type="ARBA" id="ARBA00022491"/>
    </source>
</evidence>
<dbReference type="SUPFAM" id="SSF55729">
    <property type="entry name" value="Acyl-CoA N-acyltransferases (Nat)"/>
    <property type="match status" value="1"/>
</dbReference>
<evidence type="ECO:0000256" key="2">
    <source>
        <dbReference type="ARBA" id="ARBA00022649"/>
    </source>
</evidence>
<evidence type="ECO:0000259" key="6">
    <source>
        <dbReference type="Pfam" id="PF13508"/>
    </source>
</evidence>
<dbReference type="InterPro" id="IPR016181">
    <property type="entry name" value="Acyl_CoA_acyltransferase"/>
</dbReference>
<evidence type="ECO:0000256" key="4">
    <source>
        <dbReference type="ARBA" id="ARBA00023315"/>
    </source>
</evidence>
<keyword evidence="2" id="KW-1277">Toxin-antitoxin system</keyword>
<keyword evidence="4" id="KW-0012">Acyltransferase</keyword>
<dbReference type="GO" id="GO:0016747">
    <property type="term" value="F:acyltransferase activity, transferring groups other than amino-acyl groups"/>
    <property type="evidence" value="ECO:0007669"/>
    <property type="project" value="InterPro"/>
</dbReference>
<reference evidence="7" key="2">
    <citation type="journal article" date="2014" name="ISME J.">
        <title>Microbial stratification in low pH oxic and suboxic macroscopic growths along an acid mine drainage.</title>
        <authorList>
            <person name="Mendez-Garcia C."/>
            <person name="Mesa V."/>
            <person name="Sprenger R.R."/>
            <person name="Richter M."/>
            <person name="Diez M.S."/>
            <person name="Solano J."/>
            <person name="Bargiela R."/>
            <person name="Golyshina O.V."/>
            <person name="Manteca A."/>
            <person name="Ramos J.L."/>
            <person name="Gallego J.R."/>
            <person name="Llorente I."/>
            <person name="Martins Dos Santos V.A."/>
            <person name="Jensen O.N."/>
            <person name="Pelaez A.I."/>
            <person name="Sanchez J."/>
            <person name="Ferrer M."/>
        </authorList>
    </citation>
    <scope>NUCLEOTIDE SEQUENCE</scope>
</reference>
<evidence type="ECO:0000256" key="3">
    <source>
        <dbReference type="ARBA" id="ARBA00022679"/>
    </source>
</evidence>
<comment type="caution">
    <text evidence="7">The sequence shown here is derived from an EMBL/GenBank/DDBJ whole genome shotgun (WGS) entry which is preliminary data.</text>
</comment>
<dbReference type="Gene3D" id="3.40.630.30">
    <property type="match status" value="1"/>
</dbReference>
<gene>
    <name evidence="7" type="ORF">B2A_10246</name>
</gene>